<dbReference type="Proteomes" id="UP000002494">
    <property type="component" value="Chromosome X"/>
</dbReference>
<dbReference type="GO" id="GO:0005737">
    <property type="term" value="C:cytoplasm"/>
    <property type="evidence" value="ECO:0000318"/>
    <property type="project" value="GO_Central"/>
</dbReference>
<dbReference type="InterPro" id="IPR009040">
    <property type="entry name" value="Ferritin-like_diiron"/>
</dbReference>
<evidence type="ECO:0000256" key="4">
    <source>
        <dbReference type="ARBA" id="ARBA00022723"/>
    </source>
</evidence>
<keyword evidence="5 7" id="KW-0408">Iron</keyword>
<dbReference type="PANTHER" id="PTHR11431:SF37">
    <property type="entry name" value="FERRITIN HEAVY CHAIN"/>
    <property type="match status" value="1"/>
</dbReference>
<dbReference type="FunCoup" id="A0A8I6AUI2">
    <property type="interactions" value="24"/>
</dbReference>
<keyword evidence="3 8" id="KW-0409">Iron storage</keyword>
<dbReference type="PROSITE" id="PS50905">
    <property type="entry name" value="FERRITIN_LIKE"/>
    <property type="match status" value="1"/>
</dbReference>
<dbReference type="GO" id="GO:0006879">
    <property type="term" value="P:intracellular iron ion homeostasis"/>
    <property type="evidence" value="ECO:0007669"/>
    <property type="project" value="UniProtKB-KW"/>
</dbReference>
<proteinExistence type="inferred from homology"/>
<keyword evidence="11" id="KW-1185">Reference proteome</keyword>
<dbReference type="GO" id="GO:0008198">
    <property type="term" value="F:ferrous iron binding"/>
    <property type="evidence" value="ECO:0000318"/>
    <property type="project" value="GO_Central"/>
</dbReference>
<dbReference type="InterPro" id="IPR001519">
    <property type="entry name" value="Ferritin"/>
</dbReference>
<evidence type="ECO:0000256" key="8">
    <source>
        <dbReference type="RuleBase" id="RU361145"/>
    </source>
</evidence>
<dbReference type="GO" id="GO:0006826">
    <property type="term" value="P:iron ion transport"/>
    <property type="evidence" value="ECO:0000318"/>
    <property type="project" value="GO_Central"/>
</dbReference>
<dbReference type="Ensembl" id="ENSRNOT00000116523.2">
    <property type="protein sequence ID" value="ENSRNOP00000096009.2"/>
    <property type="gene ID" value="ENSRNOG00000084725.1"/>
</dbReference>
<dbReference type="OMA" id="YFDRENV"/>
<dbReference type="CDD" id="cd01056">
    <property type="entry name" value="Euk_Ferritin"/>
    <property type="match status" value="1"/>
</dbReference>
<evidence type="ECO:0000256" key="6">
    <source>
        <dbReference type="ARBA" id="ARBA00047990"/>
    </source>
</evidence>
<reference evidence="10" key="1">
    <citation type="submission" date="2024-01" db="EMBL/GenBank/DDBJ databases">
        <title>GRCr8: a new rat reference genome assembly contstructed from accurate long reads and long range scaffolding.</title>
        <authorList>
            <person name="Doris P.A."/>
            <person name="Kalbfleisch T."/>
            <person name="Li K."/>
            <person name="Howe K."/>
            <person name="Wood J."/>
        </authorList>
    </citation>
    <scope>NUCLEOTIDE SEQUENCE [LARGE SCALE GENOMIC DNA]</scope>
    <source>
        <strain evidence="10">Brown Norway</strain>
    </source>
</reference>
<comment type="subcellular location">
    <subcellularLocation>
        <location evidence="1">Cytoplasmic vesicle</location>
        <location evidence="1">Autophagosome</location>
    </subcellularLocation>
</comment>
<gene>
    <name evidence="12" type="primary">LOC120099305</name>
    <name evidence="10" type="synonym">Fth1l1</name>
</gene>
<evidence type="ECO:0000256" key="3">
    <source>
        <dbReference type="ARBA" id="ARBA00022434"/>
    </source>
</evidence>
<dbReference type="SUPFAM" id="SSF47240">
    <property type="entry name" value="Ferritin-like"/>
    <property type="match status" value="1"/>
</dbReference>
<evidence type="ECO:0000259" key="9">
    <source>
        <dbReference type="PROSITE" id="PS50905"/>
    </source>
</evidence>
<dbReference type="InterPro" id="IPR009078">
    <property type="entry name" value="Ferritin-like_SF"/>
</dbReference>
<comment type="similarity">
    <text evidence="2 8">Belongs to the ferritin family.</text>
</comment>
<reference evidence="10" key="2">
    <citation type="submission" date="2025-08" db="UniProtKB">
        <authorList>
            <consortium name="Ensembl"/>
        </authorList>
    </citation>
    <scope>IDENTIFICATION</scope>
    <source>
        <strain evidence="10">Brown Norway</strain>
    </source>
</reference>
<dbReference type="Pfam" id="PF00210">
    <property type="entry name" value="Ferritin"/>
    <property type="match status" value="1"/>
</dbReference>
<dbReference type="Gene3D" id="1.20.1260.10">
    <property type="match status" value="1"/>
</dbReference>
<dbReference type="GeneTree" id="ENSGT00950000182841"/>
<dbReference type="AlphaFoldDB" id="A0A8I6AUI2"/>
<keyword evidence="4 7" id="KW-0479">Metal-binding</keyword>
<evidence type="ECO:0000313" key="10">
    <source>
        <dbReference type="Ensembl" id="ENSRNOP00000096009.2"/>
    </source>
</evidence>
<dbReference type="PANTHER" id="PTHR11431">
    <property type="entry name" value="FERRITIN"/>
    <property type="match status" value="1"/>
</dbReference>
<accession>A0A8I6AUI2</accession>
<dbReference type="AGR" id="RGD:41038485"/>
<dbReference type="InterPro" id="IPR012347">
    <property type="entry name" value="Ferritin-like"/>
</dbReference>
<comment type="catalytic activity">
    <reaction evidence="6">
        <text>4 Fe(2+) + O2 + 4 H(+) = 4 Fe(3+) + 2 H2O</text>
        <dbReference type="Rhea" id="RHEA:11148"/>
        <dbReference type="ChEBI" id="CHEBI:15377"/>
        <dbReference type="ChEBI" id="CHEBI:15378"/>
        <dbReference type="ChEBI" id="CHEBI:15379"/>
        <dbReference type="ChEBI" id="CHEBI:29033"/>
        <dbReference type="ChEBI" id="CHEBI:29034"/>
        <dbReference type="EC" id="1.16.3.1"/>
    </reaction>
</comment>
<dbReference type="GO" id="GO:0004322">
    <property type="term" value="F:ferroxidase activity"/>
    <property type="evidence" value="ECO:0007669"/>
    <property type="project" value="UniProtKB-EC"/>
</dbReference>
<dbReference type="InterPro" id="IPR008331">
    <property type="entry name" value="Ferritin_DPS_dom"/>
</dbReference>
<feature type="binding site" evidence="7">
    <location>
        <position position="141"/>
    </location>
    <ligand>
        <name>Fe cation</name>
        <dbReference type="ChEBI" id="CHEBI:24875"/>
        <label>1</label>
    </ligand>
</feature>
<evidence type="ECO:0000256" key="1">
    <source>
        <dbReference type="ARBA" id="ARBA00004419"/>
    </source>
</evidence>
<evidence type="ECO:0000256" key="7">
    <source>
        <dbReference type="PIRSR" id="PIRSR601519-1"/>
    </source>
</evidence>
<evidence type="ECO:0000256" key="5">
    <source>
        <dbReference type="ARBA" id="ARBA00023004"/>
    </source>
</evidence>
<feature type="domain" description="Ferritin-like diiron" evidence="9">
    <location>
        <begin position="44"/>
        <end position="193"/>
    </location>
</feature>
<dbReference type="RGD" id="41038485">
    <property type="gene designation" value="LOC120099305"/>
</dbReference>
<evidence type="ECO:0000313" key="11">
    <source>
        <dbReference type="Proteomes" id="UP000002494"/>
    </source>
</evidence>
<reference evidence="10" key="3">
    <citation type="submission" date="2025-09" db="UniProtKB">
        <authorList>
            <consortium name="Ensembl"/>
        </authorList>
    </citation>
    <scope>IDENTIFICATION</scope>
    <source>
        <strain evidence="10">Brown Norway</strain>
    </source>
</reference>
<evidence type="ECO:0000313" key="12">
    <source>
        <dbReference type="RGD" id="41038485"/>
    </source>
</evidence>
<evidence type="ECO:0000256" key="2">
    <source>
        <dbReference type="ARBA" id="ARBA00007513"/>
    </source>
</evidence>
<feature type="binding site" evidence="7">
    <location>
        <position position="175"/>
    </location>
    <ligand>
        <name>Fe cation</name>
        <dbReference type="ChEBI" id="CHEBI:24875"/>
        <label>1</label>
    </ligand>
</feature>
<protein>
    <recommendedName>
        <fullName evidence="8">Ferritin</fullName>
    </recommendedName>
</protein>
<name>A0A8I6AUI2_RAT</name>
<dbReference type="GO" id="GO:0008199">
    <property type="term" value="F:ferric iron binding"/>
    <property type="evidence" value="ECO:0000318"/>
    <property type="project" value="GO_Central"/>
</dbReference>
<comment type="function">
    <text evidence="8">Stores iron in a soluble, non-toxic, readily available form. Important for iron homeostasis. Iron is taken up in the ferrous form and deposited as ferric hydroxides after oxidation.</text>
</comment>
<sequence>MGFVRGPRRHQRQRCPPHFQRYRAANALVFMPPPIFSPPSDVRQNFHTDCEAAINRHVRLQLSTSYVYLSMCFYFDREDVALENFSRYFLNKSHECTRNAEIFLALQNQRGGRISLRTIYKPDCDNWIGGLPAMERAFQLELHLNQSLVAMYQLAARKRDGHLCSFLQTHFLRKQVAVLKEMSSFLISMRQMGSPEVGMAEYLFGKLSLGDNPKEK</sequence>
<dbReference type="GO" id="GO:0005776">
    <property type="term" value="C:autophagosome"/>
    <property type="evidence" value="ECO:0007669"/>
    <property type="project" value="UniProtKB-SubCell"/>
</dbReference>
<organism evidence="10 11">
    <name type="scientific">Rattus norvegicus</name>
    <name type="common">Rat</name>
    <dbReference type="NCBI Taxonomy" id="10116"/>
    <lineage>
        <taxon>Eukaryota</taxon>
        <taxon>Metazoa</taxon>
        <taxon>Chordata</taxon>
        <taxon>Craniata</taxon>
        <taxon>Vertebrata</taxon>
        <taxon>Euteleostomi</taxon>
        <taxon>Mammalia</taxon>
        <taxon>Eutheria</taxon>
        <taxon>Euarchontoglires</taxon>
        <taxon>Glires</taxon>
        <taxon>Rodentia</taxon>
        <taxon>Myomorpha</taxon>
        <taxon>Muroidea</taxon>
        <taxon>Muridae</taxon>
        <taxon>Murinae</taxon>
        <taxon>Rattus</taxon>
    </lineage>
</organism>